<evidence type="ECO:0000313" key="3">
    <source>
        <dbReference type="Proteomes" id="UP000275772"/>
    </source>
</evidence>
<protein>
    <submittedName>
        <fullName evidence="2">Uncharacterized protein</fullName>
    </submittedName>
</protein>
<organism evidence="2 3">
    <name type="scientific">Blumeria hordei</name>
    <name type="common">Barley powdery mildew</name>
    <name type="synonym">Blumeria graminis f. sp. hordei</name>
    <dbReference type="NCBI Taxonomy" id="2867405"/>
    <lineage>
        <taxon>Eukaryota</taxon>
        <taxon>Fungi</taxon>
        <taxon>Dikarya</taxon>
        <taxon>Ascomycota</taxon>
        <taxon>Pezizomycotina</taxon>
        <taxon>Leotiomycetes</taxon>
        <taxon>Erysiphales</taxon>
        <taxon>Erysiphaceae</taxon>
        <taxon>Blumeria</taxon>
    </lineage>
</organism>
<dbReference type="EMBL" id="UNSH01000081">
    <property type="protein sequence ID" value="SZF05582.1"/>
    <property type="molecule type" value="Genomic_DNA"/>
</dbReference>
<reference evidence="2 3" key="1">
    <citation type="submission" date="2017-11" db="EMBL/GenBank/DDBJ databases">
        <authorList>
            <person name="Kracher B."/>
        </authorList>
    </citation>
    <scope>NUCLEOTIDE SEQUENCE [LARGE SCALE GENOMIC DNA]</scope>
    <source>
        <strain evidence="2 3">RACE1</strain>
    </source>
</reference>
<feature type="region of interest" description="Disordered" evidence="1">
    <location>
        <begin position="83"/>
        <end position="161"/>
    </location>
</feature>
<feature type="compositionally biased region" description="Basic and acidic residues" evidence="1">
    <location>
        <begin position="110"/>
        <end position="130"/>
    </location>
</feature>
<accession>A0A383V216</accession>
<name>A0A383V216_BLUHO</name>
<feature type="compositionally biased region" description="Low complexity" evidence="1">
    <location>
        <begin position="10"/>
        <end position="36"/>
    </location>
</feature>
<proteinExistence type="predicted"/>
<dbReference type="VEuPathDB" id="FungiDB:BLGHR1_16385"/>
<dbReference type="Proteomes" id="UP000275772">
    <property type="component" value="Unassembled WGS sequence"/>
</dbReference>
<evidence type="ECO:0000313" key="2">
    <source>
        <dbReference type="EMBL" id="SZF05582.1"/>
    </source>
</evidence>
<feature type="compositionally biased region" description="Basic residues" evidence="1">
    <location>
        <begin position="131"/>
        <end position="147"/>
    </location>
</feature>
<feature type="region of interest" description="Disordered" evidence="1">
    <location>
        <begin position="1"/>
        <end position="36"/>
    </location>
</feature>
<sequence length="161" mass="17743">MFAASPTTHASWRSYSSYSNTSYSDPSSSSSASSPICAFPSWPRRSSLNSDEQTMSDYSLPSNSFITDEELFPPDKHSLIYAPPISPMSMSPASVTREETLRRSNAARAHVHDKNARDLVRELVELEKTKRGVLKRRKSSGASKKSRSGSGASKYMSPITE</sequence>
<gene>
    <name evidence="2" type="ORF">BLGHR1_16385</name>
</gene>
<dbReference type="AlphaFoldDB" id="A0A383V216"/>
<evidence type="ECO:0000256" key="1">
    <source>
        <dbReference type="SAM" id="MobiDB-lite"/>
    </source>
</evidence>